<dbReference type="InterPro" id="IPR000835">
    <property type="entry name" value="HTH_MarR-typ"/>
</dbReference>
<dbReference type="PANTHER" id="PTHR42756:SF1">
    <property type="entry name" value="TRANSCRIPTIONAL REPRESSOR OF EMRAB OPERON"/>
    <property type="match status" value="1"/>
</dbReference>
<feature type="domain" description="HTH marR-type" evidence="4">
    <location>
        <begin position="12"/>
        <end position="148"/>
    </location>
</feature>
<reference evidence="5 6" key="1">
    <citation type="submission" date="2019-09" db="EMBL/GenBank/DDBJ databases">
        <title>Genome sequence and assembly of Taibaiella sp.</title>
        <authorList>
            <person name="Chhetri G."/>
        </authorList>
    </citation>
    <scope>NUCLEOTIDE SEQUENCE [LARGE SCALE GENOMIC DNA]</scope>
    <source>
        <strain evidence="5 6">KVB11</strain>
    </source>
</reference>
<evidence type="ECO:0000256" key="2">
    <source>
        <dbReference type="ARBA" id="ARBA00023125"/>
    </source>
</evidence>
<accession>A0A5M6CPT4</accession>
<protein>
    <submittedName>
        <fullName evidence="5">MarR family transcriptional regulator</fullName>
    </submittedName>
</protein>
<sequence>MAKTVFEKAFLQKDINAILVLSLEKLNQSIDDLLWRQAMEHGLSPLQIRLLLIIRHKAEIFTASQLAAELNVAKATISVALKPLIEKKLILKRKSATDNRASALKLTEWGEQIAHIAGFYFEPLYQLIVPIDKSEKELMLKNISGILGKLNALKK</sequence>
<dbReference type="GO" id="GO:0003677">
    <property type="term" value="F:DNA binding"/>
    <property type="evidence" value="ECO:0007669"/>
    <property type="project" value="UniProtKB-KW"/>
</dbReference>
<dbReference type="PROSITE" id="PS50995">
    <property type="entry name" value="HTH_MARR_2"/>
    <property type="match status" value="1"/>
</dbReference>
<proteinExistence type="predicted"/>
<dbReference type="GO" id="GO:0003700">
    <property type="term" value="F:DNA-binding transcription factor activity"/>
    <property type="evidence" value="ECO:0007669"/>
    <property type="project" value="InterPro"/>
</dbReference>
<dbReference type="InterPro" id="IPR036388">
    <property type="entry name" value="WH-like_DNA-bd_sf"/>
</dbReference>
<dbReference type="InterPro" id="IPR036390">
    <property type="entry name" value="WH_DNA-bd_sf"/>
</dbReference>
<evidence type="ECO:0000313" key="6">
    <source>
        <dbReference type="Proteomes" id="UP000323632"/>
    </source>
</evidence>
<dbReference type="SUPFAM" id="SSF46785">
    <property type="entry name" value="Winged helix' DNA-binding domain"/>
    <property type="match status" value="1"/>
</dbReference>
<keyword evidence="6" id="KW-1185">Reference proteome</keyword>
<evidence type="ECO:0000256" key="1">
    <source>
        <dbReference type="ARBA" id="ARBA00023015"/>
    </source>
</evidence>
<dbReference type="Pfam" id="PF12802">
    <property type="entry name" value="MarR_2"/>
    <property type="match status" value="1"/>
</dbReference>
<evidence type="ECO:0000256" key="3">
    <source>
        <dbReference type="ARBA" id="ARBA00023163"/>
    </source>
</evidence>
<evidence type="ECO:0000313" key="5">
    <source>
        <dbReference type="EMBL" id="KAA5537174.1"/>
    </source>
</evidence>
<organism evidence="5 6">
    <name type="scientific">Taibaiella lutea</name>
    <dbReference type="NCBI Taxonomy" id="2608001"/>
    <lineage>
        <taxon>Bacteria</taxon>
        <taxon>Pseudomonadati</taxon>
        <taxon>Bacteroidota</taxon>
        <taxon>Chitinophagia</taxon>
        <taxon>Chitinophagales</taxon>
        <taxon>Chitinophagaceae</taxon>
        <taxon>Taibaiella</taxon>
    </lineage>
</organism>
<keyword evidence="1" id="KW-0805">Transcription regulation</keyword>
<name>A0A5M6CPT4_9BACT</name>
<comment type="caution">
    <text evidence="5">The sequence shown here is derived from an EMBL/GenBank/DDBJ whole genome shotgun (WGS) entry which is preliminary data.</text>
</comment>
<gene>
    <name evidence="5" type="ORF">F0919_05740</name>
</gene>
<dbReference type="Proteomes" id="UP000323632">
    <property type="component" value="Unassembled WGS sequence"/>
</dbReference>
<dbReference type="Gene3D" id="1.10.10.10">
    <property type="entry name" value="Winged helix-like DNA-binding domain superfamily/Winged helix DNA-binding domain"/>
    <property type="match status" value="1"/>
</dbReference>
<dbReference type="AlphaFoldDB" id="A0A5M6CPT4"/>
<keyword evidence="2" id="KW-0238">DNA-binding</keyword>
<dbReference type="EMBL" id="VWSH01000001">
    <property type="protein sequence ID" value="KAA5537174.1"/>
    <property type="molecule type" value="Genomic_DNA"/>
</dbReference>
<evidence type="ECO:0000259" key="4">
    <source>
        <dbReference type="PROSITE" id="PS50995"/>
    </source>
</evidence>
<dbReference type="RefSeq" id="WP_150031750.1">
    <property type="nucleotide sequence ID" value="NZ_VWSH01000001.1"/>
</dbReference>
<keyword evidence="3" id="KW-0804">Transcription</keyword>
<dbReference type="PANTHER" id="PTHR42756">
    <property type="entry name" value="TRANSCRIPTIONAL REGULATOR, MARR"/>
    <property type="match status" value="1"/>
</dbReference>
<dbReference type="SMART" id="SM00347">
    <property type="entry name" value="HTH_MARR"/>
    <property type="match status" value="1"/>
</dbReference>